<dbReference type="Proteomes" id="UP000887116">
    <property type="component" value="Unassembled WGS sequence"/>
</dbReference>
<gene>
    <name evidence="1" type="ORF">TNCT_530991</name>
</gene>
<dbReference type="AlphaFoldDB" id="A0A8X6ICA9"/>
<dbReference type="EMBL" id="BMAO01007923">
    <property type="protein sequence ID" value="GFR19444.1"/>
    <property type="molecule type" value="Genomic_DNA"/>
</dbReference>
<reference evidence="1" key="1">
    <citation type="submission" date="2020-07" db="EMBL/GenBank/DDBJ databases">
        <title>Multicomponent nature underlies the extraordinary mechanical properties of spider dragline silk.</title>
        <authorList>
            <person name="Kono N."/>
            <person name="Nakamura H."/>
            <person name="Mori M."/>
            <person name="Yoshida Y."/>
            <person name="Ohtoshi R."/>
            <person name="Malay A.D."/>
            <person name="Moran D.A.P."/>
            <person name="Tomita M."/>
            <person name="Numata K."/>
            <person name="Arakawa K."/>
        </authorList>
    </citation>
    <scope>NUCLEOTIDE SEQUENCE</scope>
</reference>
<organism evidence="1 2">
    <name type="scientific">Trichonephila clavata</name>
    <name type="common">Joro spider</name>
    <name type="synonym">Nephila clavata</name>
    <dbReference type="NCBI Taxonomy" id="2740835"/>
    <lineage>
        <taxon>Eukaryota</taxon>
        <taxon>Metazoa</taxon>
        <taxon>Ecdysozoa</taxon>
        <taxon>Arthropoda</taxon>
        <taxon>Chelicerata</taxon>
        <taxon>Arachnida</taxon>
        <taxon>Araneae</taxon>
        <taxon>Araneomorphae</taxon>
        <taxon>Entelegynae</taxon>
        <taxon>Araneoidea</taxon>
        <taxon>Nephilidae</taxon>
        <taxon>Trichonephila</taxon>
    </lineage>
</organism>
<proteinExistence type="predicted"/>
<sequence length="84" mass="9341">MKNSGKLMETHLSSTSGISNKSVDWLLAGILFWIDRLLVTQLVKGDQGKTTRHGEGLVHSSRDLSPVATLHQQNFSYFPATEEK</sequence>
<comment type="caution">
    <text evidence="1">The sequence shown here is derived from an EMBL/GenBank/DDBJ whole genome shotgun (WGS) entry which is preliminary data.</text>
</comment>
<keyword evidence="2" id="KW-1185">Reference proteome</keyword>
<accession>A0A8X6ICA9</accession>
<evidence type="ECO:0000313" key="2">
    <source>
        <dbReference type="Proteomes" id="UP000887116"/>
    </source>
</evidence>
<evidence type="ECO:0000313" key="1">
    <source>
        <dbReference type="EMBL" id="GFR19444.1"/>
    </source>
</evidence>
<name>A0A8X6ICA9_TRICU</name>
<protein>
    <submittedName>
        <fullName evidence="1">Uncharacterized protein</fullName>
    </submittedName>
</protein>